<evidence type="ECO:0000313" key="1">
    <source>
        <dbReference type="EMBL" id="KLT73126.1"/>
    </source>
</evidence>
<name>A0A0J0YSN8_9NEIS</name>
<accession>A0A0J0YSN8</accession>
<dbReference type="PATRIC" id="fig|1470200.3.peg.2000"/>
<comment type="caution">
    <text evidence="1">The sequence shown here is derived from an EMBL/GenBank/DDBJ whole genome shotgun (WGS) entry which is preliminary data.</text>
</comment>
<dbReference type="RefSeq" id="WP_047760677.1">
    <property type="nucleotide sequence ID" value="NZ_CP091510.1"/>
</dbReference>
<keyword evidence="2" id="KW-1185">Reference proteome</keyword>
<evidence type="ECO:0000313" key="2">
    <source>
        <dbReference type="Proteomes" id="UP000036027"/>
    </source>
</evidence>
<dbReference type="EMBL" id="JTDO01000005">
    <property type="protein sequence ID" value="KLT73126.1"/>
    <property type="molecule type" value="Genomic_DNA"/>
</dbReference>
<gene>
    <name evidence="1" type="ORF">PL75_04260</name>
</gene>
<dbReference type="AlphaFoldDB" id="A0A0J0YSN8"/>
<reference evidence="1 2" key="1">
    <citation type="submission" date="2014-11" db="EMBL/GenBank/DDBJ databases">
        <title>Genome of a novel goose pathogen.</title>
        <authorList>
            <person name="Hansen C.M."/>
            <person name="Hueffer K."/>
            <person name="Choi S.C."/>
        </authorList>
    </citation>
    <scope>NUCLEOTIDE SEQUENCE [LARGE SCALE GENOMIC DNA]</scope>
    <source>
        <strain evidence="1 2">KH1503</strain>
    </source>
</reference>
<protein>
    <submittedName>
        <fullName evidence="1">Uncharacterized protein</fullName>
    </submittedName>
</protein>
<sequence length="287" mass="31688">MYMLAKNRAEYDREWAVGRQLAASDTQSLIERIHAGGSAALEALDKLSNIHFARAFVALEQTDLRAFRQECYTAGKLHIMAAFNDGHGGQPFKVHSGNYIYILFAALMSGNPALIGFLQQNTEHIGQGGFKFSGVDGEPYLAQTILLALKGDFSAVAQRCALFLEKPVTKAMQKRLADFQFLQALAEGNIKAMIGSLTSLLEPATARRSAQGMLCGWDFCLQPQVLIYLRVAQLHGFVLNIASNIAPRGLALAPMPSEYSESYPWMADYDLGAPFDRQYQWLEKLSA</sequence>
<organism evidence="1 2">
    <name type="scientific">Neisseria arctica</name>
    <dbReference type="NCBI Taxonomy" id="1470200"/>
    <lineage>
        <taxon>Bacteria</taxon>
        <taxon>Pseudomonadati</taxon>
        <taxon>Pseudomonadota</taxon>
        <taxon>Betaproteobacteria</taxon>
        <taxon>Neisseriales</taxon>
        <taxon>Neisseriaceae</taxon>
        <taxon>Neisseria</taxon>
    </lineage>
</organism>
<dbReference type="Proteomes" id="UP000036027">
    <property type="component" value="Unassembled WGS sequence"/>
</dbReference>
<proteinExistence type="predicted"/>